<dbReference type="Proteomes" id="UP001237823">
    <property type="component" value="Unassembled WGS sequence"/>
</dbReference>
<dbReference type="EMBL" id="JAUCML010000006">
    <property type="protein sequence ID" value="MDM7885667.1"/>
    <property type="molecule type" value="Genomic_DNA"/>
</dbReference>
<reference evidence="1 2" key="1">
    <citation type="submission" date="2023-06" db="EMBL/GenBank/DDBJ databases">
        <authorList>
            <person name="Feng G."/>
            <person name="Li J."/>
            <person name="Zhu H."/>
        </authorList>
    </citation>
    <scope>NUCLEOTIDE SEQUENCE [LARGE SCALE GENOMIC DNA]</scope>
    <source>
        <strain evidence="1 2">RHCKG23</strain>
    </source>
</reference>
<gene>
    <name evidence="1" type="ORF">QUG92_11185</name>
</gene>
<name>A0ABT7T7W3_9MICO</name>
<accession>A0ABT7T7W3</accession>
<evidence type="ECO:0000313" key="2">
    <source>
        <dbReference type="Proteomes" id="UP001237823"/>
    </source>
</evidence>
<proteinExistence type="predicted"/>
<keyword evidence="2" id="KW-1185">Reference proteome</keyword>
<protein>
    <submittedName>
        <fullName evidence="1">Uncharacterized protein</fullName>
    </submittedName>
</protein>
<sequence length="46" mass="4665">MFTLLNGAPLTDPADALLDAATQVMDLLAELRSVGRGPEAAGPADV</sequence>
<organism evidence="1 2">
    <name type="scientific">Curtobacterium citri</name>
    <dbReference type="NCBI Taxonomy" id="3055139"/>
    <lineage>
        <taxon>Bacteria</taxon>
        <taxon>Bacillati</taxon>
        <taxon>Actinomycetota</taxon>
        <taxon>Actinomycetes</taxon>
        <taxon>Micrococcales</taxon>
        <taxon>Microbacteriaceae</taxon>
        <taxon>Curtobacterium</taxon>
    </lineage>
</organism>
<dbReference type="RefSeq" id="WP_289459118.1">
    <property type="nucleotide sequence ID" value="NZ_JAUCML010000006.1"/>
</dbReference>
<comment type="caution">
    <text evidence="1">The sequence shown here is derived from an EMBL/GenBank/DDBJ whole genome shotgun (WGS) entry which is preliminary data.</text>
</comment>
<evidence type="ECO:0000313" key="1">
    <source>
        <dbReference type="EMBL" id="MDM7885667.1"/>
    </source>
</evidence>